<keyword evidence="2" id="KW-1185">Reference proteome</keyword>
<reference evidence="1" key="1">
    <citation type="submission" date="2020-08" db="EMBL/GenBank/DDBJ databases">
        <title>Multicomponent nature underlies the extraordinary mechanical properties of spider dragline silk.</title>
        <authorList>
            <person name="Kono N."/>
            <person name="Nakamura H."/>
            <person name="Mori M."/>
            <person name="Yoshida Y."/>
            <person name="Ohtoshi R."/>
            <person name="Malay A.D."/>
            <person name="Moran D.A.P."/>
            <person name="Tomita M."/>
            <person name="Numata K."/>
            <person name="Arakawa K."/>
        </authorList>
    </citation>
    <scope>NUCLEOTIDE SEQUENCE</scope>
</reference>
<proteinExistence type="predicted"/>
<protein>
    <submittedName>
        <fullName evidence="1">Uncharacterized protein</fullName>
    </submittedName>
</protein>
<evidence type="ECO:0000313" key="1">
    <source>
        <dbReference type="EMBL" id="GFT75198.1"/>
    </source>
</evidence>
<gene>
    <name evidence="1" type="primary">NCL1_34996</name>
    <name evidence="1" type="ORF">NPIL_58561</name>
</gene>
<comment type="caution">
    <text evidence="1">The sequence shown here is derived from an EMBL/GenBank/DDBJ whole genome shotgun (WGS) entry which is preliminary data.</text>
</comment>
<name>A0A8X6U3P4_NEPPI</name>
<organism evidence="1 2">
    <name type="scientific">Nephila pilipes</name>
    <name type="common">Giant wood spider</name>
    <name type="synonym">Nephila maculata</name>
    <dbReference type="NCBI Taxonomy" id="299642"/>
    <lineage>
        <taxon>Eukaryota</taxon>
        <taxon>Metazoa</taxon>
        <taxon>Ecdysozoa</taxon>
        <taxon>Arthropoda</taxon>
        <taxon>Chelicerata</taxon>
        <taxon>Arachnida</taxon>
        <taxon>Araneae</taxon>
        <taxon>Araneomorphae</taxon>
        <taxon>Entelegynae</taxon>
        <taxon>Araneoidea</taxon>
        <taxon>Nephilidae</taxon>
        <taxon>Nephila</taxon>
    </lineage>
</organism>
<evidence type="ECO:0000313" key="2">
    <source>
        <dbReference type="Proteomes" id="UP000887013"/>
    </source>
</evidence>
<accession>A0A8X6U3P4</accession>
<dbReference type="Proteomes" id="UP000887013">
    <property type="component" value="Unassembled WGS sequence"/>
</dbReference>
<dbReference type="EMBL" id="BMAW01021878">
    <property type="protein sequence ID" value="GFT75198.1"/>
    <property type="molecule type" value="Genomic_DNA"/>
</dbReference>
<sequence>MALQVANFPSTELNNLTETRRLLSQLENDSSEISLAFKEWRCQRIKAIEAIGDIQKKLEKYESISNVGQSAGAGLAIAGKLAEIVLTLSGQKEAQKFLSGCDFCTTAGTITSVSSYLIGIGLTHHAINEVKEILKKDEKLTEPLIDTLKCSRTINKRFVRIFNCSILSDHFVGVIQLCNLCIQLLEEGDIDISRLIKNLKSRDVKNMNMLDFTETAIGNVCTTLQNMYTNQRMRSLLKEICNIILESPMSLKIVKVGLKLSLQNCNSNLAYLLSIGQLGTIMTRSNKAVLDCFLSAITFAWHVVTIVTSVNNIKNANQSENSKMLNDLKLALNVELNAVSKYSPLSNAV</sequence>
<dbReference type="AlphaFoldDB" id="A0A8X6U3P4"/>
<dbReference type="OrthoDB" id="6429044at2759"/>